<sequence>MSRILKLLKEGYKFVELIRHRYPTKVHAVRIPHRRGFYQRKEDKEVMITLKRLCKYGNSSRVKTLILHGPAGHGKKHCAANLMDQLYTKPVRSRFFWNKPWNFRNRPTILWTINATNEATMLESFCSLAKEIGLTEQAKAANQELSLLSRTSEGRQYHMNVQNPFEENVYALKHIYEEVMKTLRRHGSWVLLIEGAKEEKSIRHQFWPAPGDLSLGNGLVIMTTEDSKLLQEKGVDYPLAKVFIGRMTEEDGAKFLAKISDIHYTVAKRFAKVTHCIPQNIAKLGDAIREYQEETNKQLTFENLPVPTEEVTLPKYLMMMELTSGNRTQLLKFLACCSSENYLPLEILEGGIEGPLERENLEKFVDLSVREEIDVVTIHPRDHTMLRDILNGQSQSDNEETQTYVLNFPFMTNKPRNINTLTLSCLDVSRVIKCLGDVCKNALQNNRDKDFKLLRFVLPHLKEAVKLKDNLKLEGEFDPLVMANGHACLGVGSLIFSRPEEARRDLKIALDLFKNYEGEENVQLDLANVWHFLGEAHSNSHLASPWEGEICLQEALREKEQFYKGKDDPQIALTLRSLGNVMNEVGRHTKAINFIQRALKIYFDKENFKKEYGFTLSALGSSYRYLGQYAEAEDYLKMALEIFKSVESPSELRVMLYLEITAIILPLLTKWSQPKNLTFQIGVTLSRLASVQRNMDKLDESIASLEIALEKFGDNNIYSAVILSKLSVVYRDKGDFKRSFLFASKAKKIVDEHYGTKSHPARATALLNLGHALSDVGDVDDAVKSLTEALDINKEIHGSIHRIVAANCNYLSYGYLQMGMVQQAKKELLNALKGMDHYSRSHPERANSLKRLSKVCLILGETVKSADLADRALQIYKQTHGDTMEHREVRMGTVRVAHACSKLGLCDNAEKYFKEAELDFPEGQEIRSHSEFAVLLRKKTEIILDSYEFRWPLDEVGVQEILSQANKDLLRAEEILSYPFRFEQQIALTKKEKARLSMLMGNYCSAYDDIRSALNILPRYCDYLKADFLLVKSDAERGRNLANRSKESLETAENIYQNTFGDDHPVIAVTLQKKCSLHLDFEHKSNTGKNEAHKYFEASHQACEVLKSNLEQQLAGVQTDFLKNYSFERHPILKRQKSLHKRLTRNQGSW</sequence>
<evidence type="ECO:0000256" key="4">
    <source>
        <dbReference type="SAM" id="Coils"/>
    </source>
</evidence>
<keyword evidence="4" id="KW-0175">Coiled coil</keyword>
<dbReference type="SMART" id="SM00028">
    <property type="entry name" value="TPR"/>
    <property type="match status" value="8"/>
</dbReference>
<dbReference type="EMBL" id="RCHS01003097">
    <property type="protein sequence ID" value="RMX43909.1"/>
    <property type="molecule type" value="Genomic_DNA"/>
</dbReference>
<dbReference type="Gene3D" id="1.25.40.10">
    <property type="entry name" value="Tetratricopeptide repeat domain"/>
    <property type="match status" value="3"/>
</dbReference>
<feature type="coiled-coil region" evidence="4">
    <location>
        <begin position="688"/>
        <end position="715"/>
    </location>
</feature>
<evidence type="ECO:0000313" key="6">
    <source>
        <dbReference type="Proteomes" id="UP000275408"/>
    </source>
</evidence>
<dbReference type="SUPFAM" id="SSF48452">
    <property type="entry name" value="TPR-like"/>
    <property type="match status" value="2"/>
</dbReference>
<dbReference type="AlphaFoldDB" id="A0A3M6TRD5"/>
<dbReference type="PANTHER" id="PTHR45641">
    <property type="entry name" value="TETRATRICOPEPTIDE REPEAT PROTEIN (AFU_ORTHOLOGUE AFUA_6G03870)"/>
    <property type="match status" value="1"/>
</dbReference>
<dbReference type="STRING" id="46731.A0A3M6TRD5"/>
<dbReference type="PROSITE" id="PS50005">
    <property type="entry name" value="TPR"/>
    <property type="match status" value="2"/>
</dbReference>
<evidence type="ECO:0008006" key="7">
    <source>
        <dbReference type="Google" id="ProtNLM"/>
    </source>
</evidence>
<gene>
    <name evidence="5" type="ORF">pdam_00011266</name>
</gene>
<evidence type="ECO:0000256" key="1">
    <source>
        <dbReference type="ARBA" id="ARBA00022737"/>
    </source>
</evidence>
<dbReference type="PANTHER" id="PTHR45641:SF19">
    <property type="entry name" value="NEPHROCYSTIN-3"/>
    <property type="match status" value="1"/>
</dbReference>
<evidence type="ECO:0000313" key="5">
    <source>
        <dbReference type="EMBL" id="RMX43909.1"/>
    </source>
</evidence>
<evidence type="ECO:0000256" key="2">
    <source>
        <dbReference type="ARBA" id="ARBA00022803"/>
    </source>
</evidence>
<protein>
    <recommendedName>
        <fullName evidence="7">Nephrocystin-3</fullName>
    </recommendedName>
</protein>
<proteinExistence type="predicted"/>
<reference evidence="5 6" key="1">
    <citation type="journal article" date="2018" name="Sci. Rep.">
        <title>Comparative analysis of the Pocillopora damicornis genome highlights role of immune system in coral evolution.</title>
        <authorList>
            <person name="Cunning R."/>
            <person name="Bay R.A."/>
            <person name="Gillette P."/>
            <person name="Baker A.C."/>
            <person name="Traylor-Knowles N."/>
        </authorList>
    </citation>
    <scope>NUCLEOTIDE SEQUENCE [LARGE SCALE GENOMIC DNA]</scope>
    <source>
        <strain evidence="5">RSMAS</strain>
        <tissue evidence="5">Whole animal</tissue>
    </source>
</reference>
<feature type="repeat" description="TPR" evidence="3">
    <location>
        <begin position="572"/>
        <end position="605"/>
    </location>
</feature>
<keyword evidence="6" id="KW-1185">Reference proteome</keyword>
<dbReference type="OrthoDB" id="5968961at2759"/>
<organism evidence="5 6">
    <name type="scientific">Pocillopora damicornis</name>
    <name type="common">Cauliflower coral</name>
    <name type="synonym">Millepora damicornis</name>
    <dbReference type="NCBI Taxonomy" id="46731"/>
    <lineage>
        <taxon>Eukaryota</taxon>
        <taxon>Metazoa</taxon>
        <taxon>Cnidaria</taxon>
        <taxon>Anthozoa</taxon>
        <taxon>Hexacorallia</taxon>
        <taxon>Scleractinia</taxon>
        <taxon>Astrocoeniina</taxon>
        <taxon>Pocilloporidae</taxon>
        <taxon>Pocillopora</taxon>
    </lineage>
</organism>
<feature type="repeat" description="TPR" evidence="3">
    <location>
        <begin position="763"/>
        <end position="796"/>
    </location>
</feature>
<dbReference type="InterPro" id="IPR019734">
    <property type="entry name" value="TPR_rpt"/>
</dbReference>
<dbReference type="SUPFAM" id="SSF52540">
    <property type="entry name" value="P-loop containing nucleoside triphosphate hydrolases"/>
    <property type="match status" value="1"/>
</dbReference>
<dbReference type="Proteomes" id="UP000275408">
    <property type="component" value="Unassembled WGS sequence"/>
</dbReference>
<evidence type="ECO:0000256" key="3">
    <source>
        <dbReference type="PROSITE-ProRule" id="PRU00339"/>
    </source>
</evidence>
<dbReference type="InterPro" id="IPR011990">
    <property type="entry name" value="TPR-like_helical_dom_sf"/>
</dbReference>
<accession>A0A3M6TRD5</accession>
<keyword evidence="1" id="KW-0677">Repeat</keyword>
<dbReference type="Pfam" id="PF13374">
    <property type="entry name" value="TPR_10"/>
    <property type="match status" value="2"/>
</dbReference>
<name>A0A3M6TRD5_POCDA</name>
<dbReference type="InterPro" id="IPR027417">
    <property type="entry name" value="P-loop_NTPase"/>
</dbReference>
<keyword evidence="2 3" id="KW-0802">TPR repeat</keyword>
<comment type="caution">
    <text evidence="5">The sequence shown here is derived from an EMBL/GenBank/DDBJ whole genome shotgun (WGS) entry which is preliminary data.</text>
</comment>